<gene>
    <name evidence="2" type="ORF">E6H02_01050</name>
</gene>
<proteinExistence type="inferred from homology"/>
<dbReference type="AlphaFoldDB" id="A0A537M7J7"/>
<evidence type="ECO:0000313" key="3">
    <source>
        <dbReference type="Proteomes" id="UP000320393"/>
    </source>
</evidence>
<comment type="caution">
    <text evidence="2">The sequence shown here is derived from an EMBL/GenBank/DDBJ whole genome shotgun (WGS) entry which is preliminary data.</text>
</comment>
<reference evidence="2 3" key="1">
    <citation type="journal article" date="2019" name="Nat. Microbiol.">
        <title>Mediterranean grassland soil C-N compound turnover is dependent on rainfall and depth, and is mediated by genomically divergent microorganisms.</title>
        <authorList>
            <person name="Diamond S."/>
            <person name="Andeer P.F."/>
            <person name="Li Z."/>
            <person name="Crits-Christoph A."/>
            <person name="Burstein D."/>
            <person name="Anantharaman K."/>
            <person name="Lane K.R."/>
            <person name="Thomas B.C."/>
            <person name="Pan C."/>
            <person name="Northen T.R."/>
            <person name="Banfield J.F."/>
        </authorList>
    </citation>
    <scope>NUCLEOTIDE SEQUENCE [LARGE SCALE GENOMIC DNA]</scope>
    <source>
        <strain evidence="2">NP_5</strain>
    </source>
</reference>
<dbReference type="Proteomes" id="UP000320393">
    <property type="component" value="Unassembled WGS sequence"/>
</dbReference>
<dbReference type="Pfam" id="PF01144">
    <property type="entry name" value="CoA_trans"/>
    <property type="match status" value="1"/>
</dbReference>
<organism evidence="2 3">
    <name type="scientific">Candidatus Segetimicrobium genomatis</name>
    <dbReference type="NCBI Taxonomy" id="2569760"/>
    <lineage>
        <taxon>Bacteria</taxon>
        <taxon>Bacillati</taxon>
        <taxon>Candidatus Sysuimicrobiota</taxon>
        <taxon>Candidatus Sysuimicrobiia</taxon>
        <taxon>Candidatus Sysuimicrobiales</taxon>
        <taxon>Candidatus Segetimicrobiaceae</taxon>
        <taxon>Candidatus Segetimicrobium</taxon>
    </lineage>
</organism>
<dbReference type="Gene3D" id="3.40.1080.10">
    <property type="entry name" value="Glutaconate Coenzyme A-transferase"/>
    <property type="match status" value="1"/>
</dbReference>
<accession>A0A537M7J7</accession>
<dbReference type="GO" id="GO:0008410">
    <property type="term" value="F:CoA-transferase activity"/>
    <property type="evidence" value="ECO:0007669"/>
    <property type="project" value="InterPro"/>
</dbReference>
<dbReference type="InterPro" id="IPR037171">
    <property type="entry name" value="NagB/RpiA_transferase-like"/>
</dbReference>
<sequence>MRGTGVTRRQVMVAAAAREIRDGEVVFVGMRLPLLGFALARALHAPNAVGLFENGVVRDTPPVAPIITMGDPPNIAGALACTTLLDVMGHLQRGRVDVGFLGGAEVDRFGNLNTTWAQDGERRVRLPGSGGAADIAALSRRTVVIMHHERRRFPERVRYLTSPGYGSGAGWREAAGLARGGPGRVITSLGVFGFDPGSREMVLESVHSEVTPEEVRAHTGWPVRVSPALQTTPEPSREELAALRRFDPDGMWTG</sequence>
<name>A0A537M7J7_9BACT</name>
<keyword evidence="2" id="KW-0808">Transferase</keyword>
<evidence type="ECO:0000256" key="1">
    <source>
        <dbReference type="ARBA" id="ARBA00007047"/>
    </source>
</evidence>
<dbReference type="PANTHER" id="PTHR43293">
    <property type="entry name" value="ACETATE COA-TRANSFERASE YDIF"/>
    <property type="match status" value="1"/>
</dbReference>
<dbReference type="SUPFAM" id="SSF100950">
    <property type="entry name" value="NagB/RpiA/CoA transferase-like"/>
    <property type="match status" value="1"/>
</dbReference>
<dbReference type="InterPro" id="IPR004165">
    <property type="entry name" value="CoA_trans_fam_I"/>
</dbReference>
<evidence type="ECO:0000313" key="2">
    <source>
        <dbReference type="EMBL" id="TMJ16231.1"/>
    </source>
</evidence>
<dbReference type="SMART" id="SM00882">
    <property type="entry name" value="CoA_trans"/>
    <property type="match status" value="1"/>
</dbReference>
<comment type="similarity">
    <text evidence="1">Belongs to the 3-oxoacid CoA-transferase subunit B family.</text>
</comment>
<dbReference type="EMBL" id="VBAM01000029">
    <property type="protein sequence ID" value="TMJ16231.1"/>
    <property type="molecule type" value="Genomic_DNA"/>
</dbReference>
<protein>
    <submittedName>
        <fullName evidence="2">CoA-transferase</fullName>
    </submittedName>
</protein>
<dbReference type="PANTHER" id="PTHR43293:SF3">
    <property type="entry name" value="CHOLESTEROL RING-CLEAVING HYDROLASE IPDB SUBUNIT"/>
    <property type="match status" value="1"/>
</dbReference>